<comment type="caution">
    <text evidence="1">The sequence shown here is derived from an EMBL/GenBank/DDBJ whole genome shotgun (WGS) entry which is preliminary data.</text>
</comment>
<feature type="non-terminal residue" evidence="1">
    <location>
        <position position="142"/>
    </location>
</feature>
<dbReference type="EMBL" id="BART01038003">
    <property type="protein sequence ID" value="GAH13162.1"/>
    <property type="molecule type" value="Genomic_DNA"/>
</dbReference>
<organism evidence="1">
    <name type="scientific">marine sediment metagenome</name>
    <dbReference type="NCBI Taxonomy" id="412755"/>
    <lineage>
        <taxon>unclassified sequences</taxon>
        <taxon>metagenomes</taxon>
        <taxon>ecological metagenomes</taxon>
    </lineage>
</organism>
<proteinExistence type="predicted"/>
<protein>
    <submittedName>
        <fullName evidence="1">Uncharacterized protein</fullName>
    </submittedName>
</protein>
<sequence length="142" mass="15490">SGNRTSIETITLSYNLTPDVIFISNDTYSDINNIAKITPNELPIKPYDLLNFPGDYQVYNLTVISGKNNTLDINYPTNIDGISLSVDKSQINFTDAGVGFVALGAEINSNAAPGTRSFEINITSGVRLYDKVIVSIDVRLPE</sequence>
<gene>
    <name evidence="1" type="ORF">S01H4_63272</name>
</gene>
<reference evidence="1" key="1">
    <citation type="journal article" date="2014" name="Front. Microbiol.">
        <title>High frequency of phylogenetically diverse reductive dehalogenase-homologous genes in deep subseafloor sedimentary metagenomes.</title>
        <authorList>
            <person name="Kawai M."/>
            <person name="Futagami T."/>
            <person name="Toyoda A."/>
            <person name="Takaki Y."/>
            <person name="Nishi S."/>
            <person name="Hori S."/>
            <person name="Arai W."/>
            <person name="Tsubouchi T."/>
            <person name="Morono Y."/>
            <person name="Uchiyama I."/>
            <person name="Ito T."/>
            <person name="Fujiyama A."/>
            <person name="Inagaki F."/>
            <person name="Takami H."/>
        </authorList>
    </citation>
    <scope>NUCLEOTIDE SEQUENCE</scope>
    <source>
        <strain evidence="1">Expedition CK06-06</strain>
    </source>
</reference>
<accession>X1CZ62</accession>
<evidence type="ECO:0000313" key="1">
    <source>
        <dbReference type="EMBL" id="GAH13162.1"/>
    </source>
</evidence>
<feature type="non-terminal residue" evidence="1">
    <location>
        <position position="1"/>
    </location>
</feature>
<dbReference type="AlphaFoldDB" id="X1CZ62"/>
<name>X1CZ62_9ZZZZ</name>